<evidence type="ECO:0000256" key="7">
    <source>
        <dbReference type="SAM" id="SignalP"/>
    </source>
</evidence>
<name>Q1QGX6_NITHX</name>
<proteinExistence type="inferred from homology"/>
<comment type="similarity">
    <text evidence="2">Belongs to the BA14k family.</text>
</comment>
<keyword evidence="9" id="KW-1185">Reference proteome</keyword>
<accession>Q1QGX6</accession>
<evidence type="ECO:0000256" key="5">
    <source>
        <dbReference type="ARBA" id="ARBA00022734"/>
    </source>
</evidence>
<keyword evidence="4" id="KW-0472">Membrane</keyword>
<dbReference type="KEGG" id="nha:Nham_3811"/>
<dbReference type="AlphaFoldDB" id="Q1QGX6"/>
<dbReference type="GO" id="GO:0016020">
    <property type="term" value="C:membrane"/>
    <property type="evidence" value="ECO:0007669"/>
    <property type="project" value="UniProtKB-SubCell"/>
</dbReference>
<dbReference type="GO" id="GO:0030246">
    <property type="term" value="F:carbohydrate binding"/>
    <property type="evidence" value="ECO:0007669"/>
    <property type="project" value="UniProtKB-KW"/>
</dbReference>
<evidence type="ECO:0000256" key="6">
    <source>
        <dbReference type="ARBA" id="ARBA00025321"/>
    </source>
</evidence>
<reference evidence="8 9" key="1">
    <citation type="submission" date="2006-03" db="EMBL/GenBank/DDBJ databases">
        <title>Complete sequence of chromosome of Nitrobacter hamburgensis X14.</title>
        <authorList>
            <consortium name="US DOE Joint Genome Institute"/>
            <person name="Copeland A."/>
            <person name="Lucas S."/>
            <person name="Lapidus A."/>
            <person name="Barry K."/>
            <person name="Detter J.C."/>
            <person name="Glavina del Rio T."/>
            <person name="Hammon N."/>
            <person name="Israni S."/>
            <person name="Dalin E."/>
            <person name="Tice H."/>
            <person name="Pitluck S."/>
            <person name="Chain P."/>
            <person name="Malfatti S."/>
            <person name="Shin M."/>
            <person name="Vergez L."/>
            <person name="Schmutz J."/>
            <person name="Larimer F."/>
            <person name="Land M."/>
            <person name="Hauser L."/>
            <person name="Kyrpides N."/>
            <person name="Ivanova N."/>
            <person name="Ward B."/>
            <person name="Arp D."/>
            <person name="Klotz M."/>
            <person name="Stein L."/>
            <person name="O'Mullan G."/>
            <person name="Starkenburg S."/>
            <person name="Sayavedra L."/>
            <person name="Poret-Peterson A.T."/>
            <person name="Gentry M.E."/>
            <person name="Bruce D."/>
            <person name="Richardson P."/>
        </authorList>
    </citation>
    <scope>NUCLEOTIDE SEQUENCE [LARGE SCALE GENOMIC DNA]</scope>
    <source>
        <strain evidence="9">DSM 10229 / NCIMB 13809 / X14</strain>
    </source>
</reference>
<evidence type="ECO:0000313" key="8">
    <source>
        <dbReference type="EMBL" id="ABE64521.1"/>
    </source>
</evidence>
<evidence type="ECO:0000256" key="3">
    <source>
        <dbReference type="ARBA" id="ARBA00020552"/>
    </source>
</evidence>
<evidence type="ECO:0000313" key="9">
    <source>
        <dbReference type="Proteomes" id="UP000001953"/>
    </source>
</evidence>
<dbReference type="Pfam" id="PF07886">
    <property type="entry name" value="BA14K"/>
    <property type="match status" value="1"/>
</dbReference>
<gene>
    <name evidence="8" type="ordered locus">Nham_3811</name>
</gene>
<dbReference type="STRING" id="323097.Nham_3811"/>
<keyword evidence="5" id="KW-0430">Lectin</keyword>
<feature type="signal peptide" evidence="7">
    <location>
        <begin position="1"/>
        <end position="24"/>
    </location>
</feature>
<evidence type="ECO:0000256" key="1">
    <source>
        <dbReference type="ARBA" id="ARBA00004167"/>
    </source>
</evidence>
<comment type="function">
    <text evidence="6">Has immunoglobulin-binding and hemagglutination properties, and can bind to mannose. Essential for virulence. May be involved in LPS biosynthesis or polysaccharide transport.</text>
</comment>
<evidence type="ECO:0000256" key="4">
    <source>
        <dbReference type="ARBA" id="ARBA00022475"/>
    </source>
</evidence>
<dbReference type="Proteomes" id="UP000001953">
    <property type="component" value="Chromosome"/>
</dbReference>
<protein>
    <recommendedName>
        <fullName evidence="3">Lectin-like protein BA14k</fullName>
    </recommendedName>
</protein>
<dbReference type="EMBL" id="CP000319">
    <property type="protein sequence ID" value="ABE64521.1"/>
    <property type="molecule type" value="Genomic_DNA"/>
</dbReference>
<organism evidence="8 9">
    <name type="scientific">Nitrobacter hamburgensis (strain DSM 10229 / NCIMB 13809 / X14)</name>
    <dbReference type="NCBI Taxonomy" id="323097"/>
    <lineage>
        <taxon>Bacteria</taxon>
        <taxon>Pseudomonadati</taxon>
        <taxon>Pseudomonadota</taxon>
        <taxon>Alphaproteobacteria</taxon>
        <taxon>Hyphomicrobiales</taxon>
        <taxon>Nitrobacteraceae</taxon>
        <taxon>Nitrobacter</taxon>
    </lineage>
</organism>
<sequence>MIRCWVATAAAIVLTCLAGQPAFTQDRLLRYGNTSGGYFDGRDDNRDFPTNGFFPGNFATDPSAAWIGAAGLFGSTPSHSATPYPSQVIFRSTRNQAACGRRYRSYDPSSGTFLGNDGARHPCG</sequence>
<comment type="subcellular location">
    <subcellularLocation>
        <location evidence="1">Membrane</location>
        <topology evidence="1">Single-pass membrane protein</topology>
    </subcellularLocation>
</comment>
<keyword evidence="4" id="KW-1003">Cell membrane</keyword>
<dbReference type="eggNOG" id="ENOG5030YB8">
    <property type="taxonomic scope" value="Bacteria"/>
</dbReference>
<evidence type="ECO:0000256" key="2">
    <source>
        <dbReference type="ARBA" id="ARBA00010270"/>
    </source>
</evidence>
<dbReference type="RefSeq" id="WP_011512153.1">
    <property type="nucleotide sequence ID" value="NC_007964.1"/>
</dbReference>
<dbReference type="InterPro" id="IPR012413">
    <property type="entry name" value="BA14K"/>
</dbReference>
<dbReference type="HOGENOM" id="CLU_163324_0_0_5"/>
<keyword evidence="7" id="KW-0732">Signal</keyword>
<feature type="chain" id="PRO_5004195672" description="Lectin-like protein BA14k" evidence="7">
    <location>
        <begin position="25"/>
        <end position="124"/>
    </location>
</feature>